<dbReference type="Proteomes" id="UP000319040">
    <property type="component" value="Unassembled WGS sequence"/>
</dbReference>
<evidence type="ECO:0000313" key="2">
    <source>
        <dbReference type="Proteomes" id="UP000319040"/>
    </source>
</evidence>
<name>A0A521ASU5_SACCC</name>
<gene>
    <name evidence="1" type="ORF">SAMN06265379_101377</name>
</gene>
<dbReference type="AlphaFoldDB" id="A0A521ASU5"/>
<dbReference type="EMBL" id="FXTB01000001">
    <property type="protein sequence ID" value="SMO37884.1"/>
    <property type="molecule type" value="Genomic_DNA"/>
</dbReference>
<dbReference type="OrthoDB" id="3078494at2"/>
<dbReference type="RefSeq" id="WP_142531760.1">
    <property type="nucleotide sequence ID" value="NZ_FXTB01000001.1"/>
</dbReference>
<evidence type="ECO:0000313" key="1">
    <source>
        <dbReference type="EMBL" id="SMO37884.1"/>
    </source>
</evidence>
<sequence length="179" mass="20420">MDTYKTETINDLLNEVIHNLEDSECFLLSSIIALNKVGKLFFKPDLYIWTEIQLGNTGYTTILENWVQCYINNKQEKTIVTQELLKKATDPIVDLGVIIGIHITLEELMARSKESGGGFRHVGFIEAKYKHLLKTNNEKLGVYNRSHLRDTLSIIKSCAYKLAVNNRIKDSHVKASYAD</sequence>
<protein>
    <submittedName>
        <fullName evidence="1">Uncharacterized protein</fullName>
    </submittedName>
</protein>
<organism evidence="1 2">
    <name type="scientific">Saccharicrinis carchari</name>
    <dbReference type="NCBI Taxonomy" id="1168039"/>
    <lineage>
        <taxon>Bacteria</taxon>
        <taxon>Pseudomonadati</taxon>
        <taxon>Bacteroidota</taxon>
        <taxon>Bacteroidia</taxon>
        <taxon>Marinilabiliales</taxon>
        <taxon>Marinilabiliaceae</taxon>
        <taxon>Saccharicrinis</taxon>
    </lineage>
</organism>
<keyword evidence="2" id="KW-1185">Reference proteome</keyword>
<reference evidence="1 2" key="1">
    <citation type="submission" date="2017-05" db="EMBL/GenBank/DDBJ databases">
        <authorList>
            <person name="Varghese N."/>
            <person name="Submissions S."/>
        </authorList>
    </citation>
    <scope>NUCLEOTIDE SEQUENCE [LARGE SCALE GENOMIC DNA]</scope>
    <source>
        <strain evidence="1 2">DSM 27040</strain>
    </source>
</reference>
<accession>A0A521ASU5</accession>
<proteinExistence type="predicted"/>